<reference evidence="1" key="1">
    <citation type="journal article" date="2014" name="Front. Microbiol.">
        <title>High frequency of phylogenetically diverse reductive dehalogenase-homologous genes in deep subseafloor sedimentary metagenomes.</title>
        <authorList>
            <person name="Kawai M."/>
            <person name="Futagami T."/>
            <person name="Toyoda A."/>
            <person name="Takaki Y."/>
            <person name="Nishi S."/>
            <person name="Hori S."/>
            <person name="Arai W."/>
            <person name="Tsubouchi T."/>
            <person name="Morono Y."/>
            <person name="Uchiyama I."/>
            <person name="Ito T."/>
            <person name="Fujiyama A."/>
            <person name="Inagaki F."/>
            <person name="Takami H."/>
        </authorList>
    </citation>
    <scope>NUCLEOTIDE SEQUENCE</scope>
    <source>
        <strain evidence="1">Expedition CK06-06</strain>
    </source>
</reference>
<evidence type="ECO:0000313" key="1">
    <source>
        <dbReference type="EMBL" id="GAG07612.1"/>
    </source>
</evidence>
<feature type="non-terminal residue" evidence="1">
    <location>
        <position position="1"/>
    </location>
</feature>
<protein>
    <submittedName>
        <fullName evidence="1">Uncharacterized protein</fullName>
    </submittedName>
</protein>
<name>X0V8D4_9ZZZZ</name>
<dbReference type="AlphaFoldDB" id="X0V8D4"/>
<accession>X0V8D4</accession>
<gene>
    <name evidence="1" type="ORF">S01H1_40635</name>
</gene>
<organism evidence="1">
    <name type="scientific">marine sediment metagenome</name>
    <dbReference type="NCBI Taxonomy" id="412755"/>
    <lineage>
        <taxon>unclassified sequences</taxon>
        <taxon>metagenomes</taxon>
        <taxon>ecological metagenomes</taxon>
    </lineage>
</organism>
<comment type="caution">
    <text evidence="1">The sequence shown here is derived from an EMBL/GenBank/DDBJ whole genome shotgun (WGS) entry which is preliminary data.</text>
</comment>
<sequence>EREWLEKLFNAQREYCQKVMGEEKLKVEKAVHYLKVLQKNHCFMQPDVREAIDYAIKKLSKLSILKRK</sequence>
<dbReference type="EMBL" id="BARS01025740">
    <property type="protein sequence ID" value="GAG07612.1"/>
    <property type="molecule type" value="Genomic_DNA"/>
</dbReference>
<proteinExistence type="predicted"/>